<evidence type="ECO:0000313" key="5">
    <source>
        <dbReference type="Proteomes" id="UP000199073"/>
    </source>
</evidence>
<keyword evidence="5" id="KW-1185">Reference proteome</keyword>
<dbReference type="PANTHER" id="PTHR11527">
    <property type="entry name" value="HEAT-SHOCK PROTEIN 20 FAMILY MEMBER"/>
    <property type="match status" value="1"/>
</dbReference>
<dbReference type="Proteomes" id="UP000199073">
    <property type="component" value="Unassembled WGS sequence"/>
</dbReference>
<dbReference type="CDD" id="cd06464">
    <property type="entry name" value="ACD_sHsps-like"/>
    <property type="match status" value="1"/>
</dbReference>
<dbReference type="SUPFAM" id="SSF49764">
    <property type="entry name" value="HSP20-like chaperones"/>
    <property type="match status" value="1"/>
</dbReference>
<dbReference type="EMBL" id="FNJI01000032">
    <property type="protein sequence ID" value="SDP65248.1"/>
    <property type="molecule type" value="Genomic_DNA"/>
</dbReference>
<dbReference type="InterPro" id="IPR008978">
    <property type="entry name" value="HSP20-like_chaperone"/>
</dbReference>
<proteinExistence type="inferred from homology"/>
<comment type="similarity">
    <text evidence="1 2">Belongs to the small heat shock protein (HSP20) family.</text>
</comment>
<dbReference type="OrthoDB" id="9811615at2"/>
<dbReference type="Gene3D" id="2.60.40.790">
    <property type="match status" value="1"/>
</dbReference>
<dbReference type="Pfam" id="PF00011">
    <property type="entry name" value="HSP20"/>
    <property type="match status" value="1"/>
</dbReference>
<dbReference type="AlphaFoldDB" id="A0A1H0UGX6"/>
<dbReference type="InterPro" id="IPR002068">
    <property type="entry name" value="A-crystallin/Hsp20_dom"/>
</dbReference>
<evidence type="ECO:0000259" key="3">
    <source>
        <dbReference type="PROSITE" id="PS01031"/>
    </source>
</evidence>
<reference evidence="4 5" key="1">
    <citation type="submission" date="2016-10" db="EMBL/GenBank/DDBJ databases">
        <authorList>
            <person name="de Groot N.N."/>
        </authorList>
    </citation>
    <scope>NUCLEOTIDE SEQUENCE [LARGE SCALE GENOMIC DNA]</scope>
    <source>
        <strain evidence="4 5">DSM 12130</strain>
    </source>
</reference>
<dbReference type="InterPro" id="IPR031107">
    <property type="entry name" value="Small_HSP"/>
</dbReference>
<organism evidence="4 5">
    <name type="scientific">Desulforhopalus singaporensis</name>
    <dbReference type="NCBI Taxonomy" id="91360"/>
    <lineage>
        <taxon>Bacteria</taxon>
        <taxon>Pseudomonadati</taxon>
        <taxon>Thermodesulfobacteriota</taxon>
        <taxon>Desulfobulbia</taxon>
        <taxon>Desulfobulbales</taxon>
        <taxon>Desulfocapsaceae</taxon>
        <taxon>Desulforhopalus</taxon>
    </lineage>
</organism>
<feature type="domain" description="SHSP" evidence="3">
    <location>
        <begin position="42"/>
        <end position="152"/>
    </location>
</feature>
<accession>A0A1H0UGX6</accession>
<evidence type="ECO:0000313" key="4">
    <source>
        <dbReference type="EMBL" id="SDP65248.1"/>
    </source>
</evidence>
<protein>
    <submittedName>
        <fullName evidence="4">HSP20 family protein</fullName>
    </submittedName>
</protein>
<evidence type="ECO:0000256" key="2">
    <source>
        <dbReference type="RuleBase" id="RU003616"/>
    </source>
</evidence>
<gene>
    <name evidence="4" type="ORF">SAMN05660330_03538</name>
</gene>
<dbReference type="PROSITE" id="PS01031">
    <property type="entry name" value="SHSP"/>
    <property type="match status" value="1"/>
</dbReference>
<name>A0A1H0UGX6_9BACT</name>
<dbReference type="RefSeq" id="WP_092225246.1">
    <property type="nucleotide sequence ID" value="NZ_FNJI01000032.1"/>
</dbReference>
<sequence>MNIVRYNPNRRITSPLNNGSTLFDDFFDDFLTPAFWTQNKNTLRNSKELKVDIYEKDNHIVIDAELPGVEKDDISVDVKSKLITLTAERKSNEEVTDNNYYRKETRYGTFKRSFNLPFEIETDNVEANFKNGILRLTITRPEKQLPKKIAIN</sequence>
<evidence type="ECO:0000256" key="1">
    <source>
        <dbReference type="PROSITE-ProRule" id="PRU00285"/>
    </source>
</evidence>
<dbReference type="STRING" id="91360.SAMN05660330_03538"/>